<keyword evidence="3" id="KW-0004">4Fe-4S</keyword>
<dbReference type="PANTHER" id="PTHR30038:SF0">
    <property type="entry name" value="TUNGSTEN-CONTAINING ALDEHYDE FERREDOXIN OXIDOREDUCTASE"/>
    <property type="match status" value="1"/>
</dbReference>
<dbReference type="Pfam" id="PF01314">
    <property type="entry name" value="AFOR_C"/>
    <property type="match status" value="1"/>
</dbReference>
<dbReference type="InterPro" id="IPR036021">
    <property type="entry name" value="Tungsten_al_ferr_oxy-like_C"/>
</dbReference>
<dbReference type="SUPFAM" id="SSF56228">
    <property type="entry name" value="Aldehyde ferredoxin oxidoreductase, N-terminal domain"/>
    <property type="match status" value="1"/>
</dbReference>
<evidence type="ECO:0000256" key="6">
    <source>
        <dbReference type="ARBA" id="ARBA00023004"/>
    </source>
</evidence>
<dbReference type="GO" id="GO:0016625">
    <property type="term" value="F:oxidoreductase activity, acting on the aldehyde or oxo group of donors, iron-sulfur protein as acceptor"/>
    <property type="evidence" value="ECO:0007669"/>
    <property type="project" value="InterPro"/>
</dbReference>
<dbReference type="GO" id="GO:0046872">
    <property type="term" value="F:metal ion binding"/>
    <property type="evidence" value="ECO:0007669"/>
    <property type="project" value="UniProtKB-KW"/>
</dbReference>
<accession>A0A523QMM5</accession>
<evidence type="ECO:0000259" key="9">
    <source>
        <dbReference type="SMART" id="SM00790"/>
    </source>
</evidence>
<proteinExistence type="inferred from homology"/>
<dbReference type="InterPro" id="IPR051919">
    <property type="entry name" value="W-dependent_AOR"/>
</dbReference>
<keyword evidence="5" id="KW-0560">Oxidoreductase</keyword>
<dbReference type="SUPFAM" id="SSF48310">
    <property type="entry name" value="Aldehyde ferredoxin oxidoreductase, C-terminal domains"/>
    <property type="match status" value="1"/>
</dbReference>
<evidence type="ECO:0000256" key="1">
    <source>
        <dbReference type="ARBA" id="ARBA00001966"/>
    </source>
</evidence>
<evidence type="ECO:0000256" key="4">
    <source>
        <dbReference type="ARBA" id="ARBA00022723"/>
    </source>
</evidence>
<dbReference type="AlphaFoldDB" id="A0A523QMM5"/>
<comment type="similarity">
    <text evidence="2">Belongs to the AOR/FOR family.</text>
</comment>
<protein>
    <submittedName>
        <fullName evidence="10">Aldehyde ferredoxin oxidoreductase</fullName>
    </submittedName>
</protein>
<dbReference type="Gene3D" id="1.10.599.10">
    <property type="entry name" value="Aldehyde Ferredoxin Oxidoreductase Protein, subunit A, domain 3"/>
    <property type="match status" value="1"/>
</dbReference>
<dbReference type="Gene3D" id="1.10.569.10">
    <property type="entry name" value="Aldehyde Ferredoxin Oxidoreductase Protein, subunit A, domain 2"/>
    <property type="match status" value="1"/>
</dbReference>
<comment type="cofactor">
    <cofactor evidence="1">
        <name>[4Fe-4S] cluster</name>
        <dbReference type="ChEBI" id="CHEBI:49883"/>
    </cofactor>
</comment>
<evidence type="ECO:0000313" key="11">
    <source>
        <dbReference type="Proteomes" id="UP000320781"/>
    </source>
</evidence>
<dbReference type="InterPro" id="IPR036503">
    <property type="entry name" value="Ald_Fedxn_OxRdtase_N_sf"/>
</dbReference>
<dbReference type="GO" id="GO:0051539">
    <property type="term" value="F:4 iron, 4 sulfur cluster binding"/>
    <property type="evidence" value="ECO:0007669"/>
    <property type="project" value="UniProtKB-KW"/>
</dbReference>
<dbReference type="SMART" id="SM00790">
    <property type="entry name" value="AFOR_N"/>
    <property type="match status" value="1"/>
</dbReference>
<sequence length="576" mass="61337">MKKIYRVNMTDLKVKEEPLAKEYERLGGRGLTSSIVAKEVPAASHPLGNENRLVYAPGLLGGTSAASSGRLSVGAKSPLTGGIKESNAGGTAAHKLARLGIAAIVVEGKSSGDTAYVLKVSSEGVELVPAADLKSLGNYELVERLRKRFGKDISCISCGPAGEMLMSAASIAVTDREGRPTRHAGRGGMGAVMGSKKLKAIVVDDSATSAVKPKNREVFTSAARVFTKALGEHEITSVTLPKYGTNVCANLIQEVGAYPTRNFSTGEYEDVDKISGETQRDVILERGGIATHACLPGCKISCSRIWVDKNGNYVTKGPEYETIWANGANCGINDLDAIATMDRLYDDYGLDTIEMGVTIAVAMEAGVKKFGDAQGAIELIKEAGKGTPLGRILGNGAAVTGQAFGVSRVPVVKRQGLPAYDPRSIKGQGVTFATSPMGADHTAGYVVSRNVFKIGGDIDPLTTEGQAEASREMQISAALIDSLGLCLFVTFATDDKPEAWEAVRNMVNALYGWNLTEEDFQKLGKSILSTEVDFNRRAGFCDTDDRLPYFFKTEKLPPHNSVFDVSDKDLDGVLKF</sequence>
<keyword evidence="6" id="KW-0408">Iron</keyword>
<evidence type="ECO:0000256" key="7">
    <source>
        <dbReference type="ARBA" id="ARBA00023014"/>
    </source>
</evidence>
<dbReference type="PANTHER" id="PTHR30038">
    <property type="entry name" value="ALDEHYDE FERREDOXIN OXIDOREDUCTASE"/>
    <property type="match status" value="1"/>
</dbReference>
<reference evidence="10 11" key="1">
    <citation type="submission" date="2019-03" db="EMBL/GenBank/DDBJ databases">
        <title>Metabolic potential of uncultured bacteria and archaea associated with petroleum seepage in deep-sea sediments.</title>
        <authorList>
            <person name="Dong X."/>
            <person name="Hubert C."/>
        </authorList>
    </citation>
    <scope>NUCLEOTIDE SEQUENCE [LARGE SCALE GENOMIC DNA]</scope>
    <source>
        <strain evidence="10">E44_bin92</strain>
    </source>
</reference>
<evidence type="ECO:0000256" key="2">
    <source>
        <dbReference type="ARBA" id="ARBA00011032"/>
    </source>
</evidence>
<organism evidence="10 11">
    <name type="scientific">Aerophobetes bacterium</name>
    <dbReference type="NCBI Taxonomy" id="2030807"/>
    <lineage>
        <taxon>Bacteria</taxon>
        <taxon>Candidatus Aerophobota</taxon>
    </lineage>
</organism>
<comment type="caution">
    <text evidence="10">The sequence shown here is derived from an EMBL/GenBank/DDBJ whole genome shotgun (WGS) entry which is preliminary data.</text>
</comment>
<name>A0A523QMM5_UNCAE</name>
<dbReference type="Proteomes" id="UP000320781">
    <property type="component" value="Unassembled WGS sequence"/>
</dbReference>
<dbReference type="InterPro" id="IPR001203">
    <property type="entry name" value="OxRdtase_Ald_Fedxn_C"/>
</dbReference>
<dbReference type="EMBL" id="SOKU01000015">
    <property type="protein sequence ID" value="TES87057.1"/>
    <property type="molecule type" value="Genomic_DNA"/>
</dbReference>
<dbReference type="InterPro" id="IPR013985">
    <property type="entry name" value="Ald_Fedxn_OxRdtase_dom3"/>
</dbReference>
<keyword evidence="4" id="KW-0479">Metal-binding</keyword>
<dbReference type="Gene3D" id="3.60.9.10">
    <property type="entry name" value="Aldehyde ferredoxin oxidoreductase, N-terminal domain"/>
    <property type="match status" value="1"/>
</dbReference>
<dbReference type="InterPro" id="IPR013984">
    <property type="entry name" value="Ald_Fedxn_OxRdtase_dom2"/>
</dbReference>
<dbReference type="InterPro" id="IPR013983">
    <property type="entry name" value="Ald_Fedxn_OxRdtase_N"/>
</dbReference>
<evidence type="ECO:0000256" key="8">
    <source>
        <dbReference type="ARBA" id="ARBA00049934"/>
    </source>
</evidence>
<gene>
    <name evidence="10" type="ORF">E3J95_00405</name>
</gene>
<evidence type="ECO:0000256" key="5">
    <source>
        <dbReference type="ARBA" id="ARBA00023002"/>
    </source>
</evidence>
<evidence type="ECO:0000313" key="10">
    <source>
        <dbReference type="EMBL" id="TES87057.1"/>
    </source>
</evidence>
<evidence type="ECO:0000256" key="3">
    <source>
        <dbReference type="ARBA" id="ARBA00022485"/>
    </source>
</evidence>
<dbReference type="GO" id="GO:0009055">
    <property type="term" value="F:electron transfer activity"/>
    <property type="evidence" value="ECO:0007669"/>
    <property type="project" value="InterPro"/>
</dbReference>
<dbReference type="Pfam" id="PF02730">
    <property type="entry name" value="AFOR_N"/>
    <property type="match status" value="1"/>
</dbReference>
<keyword evidence="7" id="KW-0411">Iron-sulfur</keyword>
<comment type="cofactor">
    <cofactor evidence="8">
        <name>tungstopterin</name>
        <dbReference type="ChEBI" id="CHEBI:30402"/>
    </cofactor>
</comment>
<feature type="domain" description="Aldehyde ferredoxin oxidoreductase N-terminal" evidence="9">
    <location>
        <begin position="1"/>
        <end position="207"/>
    </location>
</feature>